<reference evidence="3 4" key="1">
    <citation type="submission" date="2024-01" db="EMBL/GenBank/DDBJ databases">
        <title>Genome insights into Plantactinospora veratri sp. nov.</title>
        <authorList>
            <person name="Wang L."/>
        </authorList>
    </citation>
    <scope>NUCLEOTIDE SEQUENCE [LARGE SCALE GENOMIC DNA]</scope>
    <source>
        <strain evidence="3 4">NEAU-FHS4</strain>
    </source>
</reference>
<feature type="region of interest" description="Disordered" evidence="1">
    <location>
        <begin position="373"/>
        <end position="428"/>
    </location>
</feature>
<feature type="transmembrane region" description="Helical" evidence="2">
    <location>
        <begin position="226"/>
        <end position="244"/>
    </location>
</feature>
<feature type="transmembrane region" description="Helical" evidence="2">
    <location>
        <begin position="98"/>
        <end position="119"/>
    </location>
</feature>
<feature type="transmembrane region" description="Helical" evidence="2">
    <location>
        <begin position="125"/>
        <end position="148"/>
    </location>
</feature>
<feature type="transmembrane region" description="Helical" evidence="2">
    <location>
        <begin position="199"/>
        <end position="219"/>
    </location>
</feature>
<name>A0ABU7SP71_9ACTN</name>
<evidence type="ECO:0000256" key="2">
    <source>
        <dbReference type="SAM" id="Phobius"/>
    </source>
</evidence>
<keyword evidence="4" id="KW-1185">Reference proteome</keyword>
<dbReference type="EMBL" id="JAZGQL010000037">
    <property type="protein sequence ID" value="MEE6311761.1"/>
    <property type="molecule type" value="Genomic_DNA"/>
</dbReference>
<keyword evidence="2" id="KW-0812">Transmembrane</keyword>
<evidence type="ECO:0000256" key="1">
    <source>
        <dbReference type="SAM" id="MobiDB-lite"/>
    </source>
</evidence>
<organism evidence="3 4">
    <name type="scientific">Plantactinospora veratri</name>
    <dbReference type="NCBI Taxonomy" id="1436122"/>
    <lineage>
        <taxon>Bacteria</taxon>
        <taxon>Bacillati</taxon>
        <taxon>Actinomycetota</taxon>
        <taxon>Actinomycetes</taxon>
        <taxon>Micromonosporales</taxon>
        <taxon>Micromonosporaceae</taxon>
        <taxon>Plantactinospora</taxon>
    </lineage>
</organism>
<feature type="transmembrane region" description="Helical" evidence="2">
    <location>
        <begin position="345"/>
        <end position="363"/>
    </location>
</feature>
<protein>
    <recommendedName>
        <fullName evidence="5">Glycosyltransferase RgtA/B/C/D-like domain-containing protein</fullName>
    </recommendedName>
</protein>
<evidence type="ECO:0000313" key="4">
    <source>
        <dbReference type="Proteomes" id="UP001339911"/>
    </source>
</evidence>
<keyword evidence="2" id="KW-0472">Membrane</keyword>
<feature type="transmembrane region" description="Helical" evidence="2">
    <location>
        <begin position="289"/>
        <end position="309"/>
    </location>
</feature>
<feature type="transmembrane region" description="Helical" evidence="2">
    <location>
        <begin position="160"/>
        <end position="179"/>
    </location>
</feature>
<dbReference type="Proteomes" id="UP001339911">
    <property type="component" value="Unassembled WGS sequence"/>
</dbReference>
<comment type="caution">
    <text evidence="3">The sequence shown here is derived from an EMBL/GenBank/DDBJ whole genome shotgun (WGS) entry which is preliminary data.</text>
</comment>
<proteinExistence type="predicted"/>
<keyword evidence="2" id="KW-1133">Transmembrane helix</keyword>
<sequence>MIAIAGALCMARYEDPRRIASSGDSYWYMRQAQIFAGTDPATASARSSFQVCRDINRSAKDQNMRPVCRNGYPQQGISPRYTAIFDSRPGYPLFATPFVKIFGVWQGMAIATLIIAVGVGLLSYLAVWLAFGIRLVGVAAAALVYLLPTGYWITRMLADGAMLAGCLAVLIGAMLLWRNRFSGLPIALAGFGWTFVTKSANGVAMALVLLAASGCALLTRFPNRRGALFTGGLGLATLLGWFAVSAALKLPSLTEAIQDYATNHFSVPDTPEPYTWLWEKNLEWWPGTLQHMVLSPLPLIAVVLATLIFATRTRHLSFLWLGTGLTGLAMLAAKPVDTEYERLMVPVWFPVAAALGYAIVAALPARWSGRPTAEGVALPTQRPAPPPAGPAGPGRPVGDESAAPDGVSATPGDASAATRTGAGVGAAG</sequence>
<evidence type="ECO:0008006" key="5">
    <source>
        <dbReference type="Google" id="ProtNLM"/>
    </source>
</evidence>
<gene>
    <name evidence="3" type="ORF">V1634_33535</name>
</gene>
<dbReference type="RefSeq" id="WP_331211648.1">
    <property type="nucleotide sequence ID" value="NZ_JAZGQL010000037.1"/>
</dbReference>
<evidence type="ECO:0000313" key="3">
    <source>
        <dbReference type="EMBL" id="MEE6311761.1"/>
    </source>
</evidence>
<accession>A0ABU7SP71</accession>
<feature type="transmembrane region" description="Helical" evidence="2">
    <location>
        <begin position="316"/>
        <end position="333"/>
    </location>
</feature>